<dbReference type="OrthoDB" id="9770331at2"/>
<dbReference type="GO" id="GO:0016852">
    <property type="term" value="F:sirohydrochlorin cobaltochelatase activity"/>
    <property type="evidence" value="ECO:0007669"/>
    <property type="project" value="InterPro"/>
</dbReference>
<evidence type="ECO:0000313" key="2">
    <source>
        <dbReference type="Proteomes" id="UP000195781"/>
    </source>
</evidence>
<dbReference type="Pfam" id="PF06180">
    <property type="entry name" value="CbiK"/>
    <property type="match status" value="1"/>
</dbReference>
<dbReference type="InterPro" id="IPR010388">
    <property type="entry name" value="Anaerobic_Co-chelatase"/>
</dbReference>
<dbReference type="Proteomes" id="UP000195781">
    <property type="component" value="Unassembled WGS sequence"/>
</dbReference>
<gene>
    <name evidence="1" type="ORF">B5G02_09305</name>
</gene>
<evidence type="ECO:0000313" key="1">
    <source>
        <dbReference type="EMBL" id="OUN85244.1"/>
    </source>
</evidence>
<dbReference type="GO" id="GO:0019251">
    <property type="term" value="P:anaerobic cobalamin biosynthetic process"/>
    <property type="evidence" value="ECO:0007669"/>
    <property type="project" value="InterPro"/>
</dbReference>
<dbReference type="RefSeq" id="WP_019238262.1">
    <property type="nucleotide sequence ID" value="NZ_NFIE01000026.1"/>
</dbReference>
<protein>
    <recommendedName>
        <fullName evidence="3">Sirohydrochlorin cobaltochelatase</fullName>
    </recommendedName>
</protein>
<reference evidence="2" key="1">
    <citation type="submission" date="2017-04" db="EMBL/GenBank/DDBJ databases">
        <title>Function of individual gut microbiota members based on whole genome sequencing of pure cultures obtained from chicken caecum.</title>
        <authorList>
            <person name="Medvecky M."/>
            <person name="Cejkova D."/>
            <person name="Polansky O."/>
            <person name="Karasova D."/>
            <person name="Kubasova T."/>
            <person name="Cizek A."/>
            <person name="Rychlik I."/>
        </authorList>
    </citation>
    <scope>NUCLEOTIDE SEQUENCE [LARGE SCALE GENOMIC DNA]</scope>
    <source>
        <strain evidence="2">An5</strain>
    </source>
</reference>
<name>A0A1Y3XI43_9ACTN</name>
<dbReference type="AlphaFoldDB" id="A0A1Y3XI43"/>
<comment type="caution">
    <text evidence="1">The sequence shown here is derived from an EMBL/GenBank/DDBJ whole genome shotgun (WGS) entry which is preliminary data.</text>
</comment>
<keyword evidence="2" id="KW-1185">Reference proteome</keyword>
<sequence length="256" mass="25966">MIAGYGTASAAARERDLEPFARAVEGAWRRAHPGCGAAAVEAYVSDPVRAKLARGGVSALSVDDALAGLHAQGCTEVDIATSLIVAGESFARLAEAACRWAPRFERLHLARPLLDGPRDARVLAAALADRCEACAGRVVVCIAHGAAGAGERAYALLGEALAGLGRADVLFGQMHGAPGLDEVLAQVAAGAPSVRSALLVPVMVACGAHAAREIAGADEASWASRLRAAGIEVAVARAGLGSMSAVQRLAVEHLLG</sequence>
<accession>A0A1Y3XI43</accession>
<organism evidence="1 2">
    <name type="scientific">[Collinsella] massiliensis</name>
    <dbReference type="NCBI Taxonomy" id="1232426"/>
    <lineage>
        <taxon>Bacteria</taxon>
        <taxon>Bacillati</taxon>
        <taxon>Actinomycetota</taxon>
        <taxon>Coriobacteriia</taxon>
        <taxon>Coriobacteriales</taxon>
        <taxon>Coriobacteriaceae</taxon>
        <taxon>Enorma</taxon>
    </lineage>
</organism>
<proteinExistence type="predicted"/>
<dbReference type="SUPFAM" id="SSF53800">
    <property type="entry name" value="Chelatase"/>
    <property type="match status" value="1"/>
</dbReference>
<dbReference type="Gene3D" id="3.40.50.1400">
    <property type="match status" value="2"/>
</dbReference>
<evidence type="ECO:0008006" key="3">
    <source>
        <dbReference type="Google" id="ProtNLM"/>
    </source>
</evidence>
<dbReference type="EMBL" id="NFIE01000026">
    <property type="protein sequence ID" value="OUN85244.1"/>
    <property type="molecule type" value="Genomic_DNA"/>
</dbReference>